<dbReference type="Proteomes" id="UP001275049">
    <property type="component" value="Unassembled WGS sequence"/>
</dbReference>
<feature type="region of interest" description="Disordered" evidence="1">
    <location>
        <begin position="33"/>
        <end position="58"/>
    </location>
</feature>
<keyword evidence="3" id="KW-1185">Reference proteome</keyword>
<name>A0ABU5G7H7_9ACTO</name>
<gene>
    <name evidence="2" type="ORF">R6G86_04630</name>
</gene>
<evidence type="ECO:0000313" key="3">
    <source>
        <dbReference type="Proteomes" id="UP001275049"/>
    </source>
</evidence>
<accession>A0ABU5G7H7</accession>
<protein>
    <submittedName>
        <fullName evidence="2">Uncharacterized protein</fullName>
    </submittedName>
</protein>
<dbReference type="EMBL" id="JAWNGA010000006">
    <property type="protein sequence ID" value="MDY5133029.1"/>
    <property type="molecule type" value="Genomic_DNA"/>
</dbReference>
<feature type="compositionally biased region" description="Polar residues" evidence="1">
    <location>
        <begin position="36"/>
        <end position="46"/>
    </location>
</feature>
<evidence type="ECO:0000313" key="2">
    <source>
        <dbReference type="EMBL" id="MDY5133029.1"/>
    </source>
</evidence>
<evidence type="ECO:0000256" key="1">
    <source>
        <dbReference type="SAM" id="MobiDB-lite"/>
    </source>
</evidence>
<sequence>MNSRKHAPAIRLSSLDQARVDSGELADAHEALRQAARQQHSGSNDKTNMRKKAGESASLLSEHDIAILRECPPHFGKL</sequence>
<organism evidence="2 3">
    <name type="scientific">Actinotignum urinale</name>
    <dbReference type="NCBI Taxonomy" id="190146"/>
    <lineage>
        <taxon>Bacteria</taxon>
        <taxon>Bacillati</taxon>
        <taxon>Actinomycetota</taxon>
        <taxon>Actinomycetes</taxon>
        <taxon>Actinomycetales</taxon>
        <taxon>Actinomycetaceae</taxon>
        <taxon>Actinotignum</taxon>
    </lineage>
</organism>
<dbReference type="RefSeq" id="WP_320755198.1">
    <property type="nucleotide sequence ID" value="NZ_JAWNGA010000006.1"/>
</dbReference>
<comment type="caution">
    <text evidence="2">The sequence shown here is derived from an EMBL/GenBank/DDBJ whole genome shotgun (WGS) entry which is preliminary data.</text>
</comment>
<proteinExistence type="predicted"/>
<reference evidence="2 3" key="1">
    <citation type="submission" date="2023-10" db="EMBL/GenBank/DDBJ databases">
        <title>Whole Genome based description of the genera Actinobaculum and Actinotignum reveals a complex phylogenetic relationship within the species included in the genus Actinotignum.</title>
        <authorList>
            <person name="Jensen C.S."/>
            <person name="Dargis R."/>
            <person name="Kemp M."/>
            <person name="Christensen J.J."/>
        </authorList>
    </citation>
    <scope>NUCLEOTIDE SEQUENCE [LARGE SCALE GENOMIC DNA]</scope>
    <source>
        <strain evidence="2 3">SLA_B974</strain>
    </source>
</reference>